<dbReference type="Pfam" id="PF13031">
    <property type="entry name" value="DUF3892"/>
    <property type="match status" value="1"/>
</dbReference>
<evidence type="ECO:0000313" key="2">
    <source>
        <dbReference type="Proteomes" id="UP000438182"/>
    </source>
</evidence>
<keyword evidence="2" id="KW-1185">Reference proteome</keyword>
<name>A0A6I4P623_9MICO</name>
<accession>A0A6I4P623</accession>
<dbReference type="AlphaFoldDB" id="A0A6I4P623"/>
<dbReference type="RefSeq" id="WP_160424914.1">
    <property type="nucleotide sequence ID" value="NZ_WSTA01000045.1"/>
</dbReference>
<dbReference type="EMBL" id="WSTA01000045">
    <property type="protein sequence ID" value="MWB99037.1"/>
    <property type="molecule type" value="Genomic_DNA"/>
</dbReference>
<gene>
    <name evidence="1" type="ORF">GB864_10825</name>
</gene>
<sequence>MAIEITHVRFGSVPKNHQSIVSYKWTSPGEAGTTDKPTLVQWVENNGEAYVGTGANRVRVGVVREQGTQPYLRTYADGKWSNNLLSLPEF</sequence>
<dbReference type="InterPro" id="IPR024997">
    <property type="entry name" value="DUF3892"/>
</dbReference>
<comment type="caution">
    <text evidence="1">The sequence shown here is derived from an EMBL/GenBank/DDBJ whole genome shotgun (WGS) entry which is preliminary data.</text>
</comment>
<reference evidence="1 2" key="1">
    <citation type="submission" date="2019-12" db="EMBL/GenBank/DDBJ databases">
        <authorList>
            <person name="Kim Y.S."/>
        </authorList>
    </citation>
    <scope>NUCLEOTIDE SEQUENCE [LARGE SCALE GENOMIC DNA]</scope>
    <source>
        <strain evidence="1 2">MMS17-SY077</strain>
    </source>
</reference>
<organism evidence="1 2">
    <name type="scientific">Agromyces seonyuensis</name>
    <dbReference type="NCBI Taxonomy" id="2662446"/>
    <lineage>
        <taxon>Bacteria</taxon>
        <taxon>Bacillati</taxon>
        <taxon>Actinomycetota</taxon>
        <taxon>Actinomycetes</taxon>
        <taxon>Micrococcales</taxon>
        <taxon>Microbacteriaceae</taxon>
        <taxon>Agromyces</taxon>
    </lineage>
</organism>
<protein>
    <submittedName>
        <fullName evidence="1">DUF3892 domain-containing protein</fullName>
    </submittedName>
</protein>
<dbReference type="Proteomes" id="UP000438182">
    <property type="component" value="Unassembled WGS sequence"/>
</dbReference>
<evidence type="ECO:0000313" key="1">
    <source>
        <dbReference type="EMBL" id="MWB99037.1"/>
    </source>
</evidence>
<proteinExistence type="predicted"/>